<evidence type="ECO:0000313" key="2">
    <source>
        <dbReference type="Proteomes" id="UP000619788"/>
    </source>
</evidence>
<gene>
    <name evidence="1" type="ORF">Psi01_33910</name>
</gene>
<dbReference type="InterPro" id="IPR046037">
    <property type="entry name" value="DUF5995"/>
</dbReference>
<evidence type="ECO:0000313" key="1">
    <source>
        <dbReference type="EMBL" id="GIH92761.1"/>
    </source>
</evidence>
<dbReference type="Pfam" id="PF19458">
    <property type="entry name" value="DUF5995"/>
    <property type="match status" value="1"/>
</dbReference>
<accession>A0A8J3WMD4</accession>
<proteinExistence type="predicted"/>
<protein>
    <submittedName>
        <fullName evidence="1">Uncharacterized protein</fullName>
    </submittedName>
</protein>
<dbReference type="AlphaFoldDB" id="A0A8J3WMD4"/>
<reference evidence="1 2" key="1">
    <citation type="submission" date="2021-01" db="EMBL/GenBank/DDBJ databases">
        <title>Whole genome shotgun sequence of Planobispora siamensis NBRC 107568.</title>
        <authorList>
            <person name="Komaki H."/>
            <person name="Tamura T."/>
        </authorList>
    </citation>
    <scope>NUCLEOTIDE SEQUENCE [LARGE SCALE GENOMIC DNA]</scope>
    <source>
        <strain evidence="1 2">NBRC 107568</strain>
    </source>
</reference>
<keyword evidence="2" id="KW-1185">Reference proteome</keyword>
<organism evidence="1 2">
    <name type="scientific">Planobispora siamensis</name>
    <dbReference type="NCBI Taxonomy" id="936338"/>
    <lineage>
        <taxon>Bacteria</taxon>
        <taxon>Bacillati</taxon>
        <taxon>Actinomycetota</taxon>
        <taxon>Actinomycetes</taxon>
        <taxon>Streptosporangiales</taxon>
        <taxon>Streptosporangiaceae</taxon>
        <taxon>Planobispora</taxon>
    </lineage>
</organism>
<name>A0A8J3WMD4_9ACTN</name>
<sequence>MPLLMENLIHNRIPASPEEALTALREVSDTLRRQGDARAIFPDVYAVITEGVVDGMATGLFRHPEFISRLAGKFAARYLETLSWSLSGAPQDCAAWSVAYAQVGRPGVAALQHAGLGISAHINFDLALGIAEVVGELASDRDPALMSVFKHDHDAVNQILETAMPVVMRLLAERYGCPIAPLFTGPLGGPAGRQSLAVISQWRELVWRNALDLLEAATAGNDARRAVIERMDLNSRAVALLITGPPLVGPAVSLIRRIPGMRVLRVPGMRALATSAA</sequence>
<comment type="caution">
    <text evidence="1">The sequence shown here is derived from an EMBL/GenBank/DDBJ whole genome shotgun (WGS) entry which is preliminary data.</text>
</comment>
<dbReference type="Proteomes" id="UP000619788">
    <property type="component" value="Unassembled WGS sequence"/>
</dbReference>
<dbReference type="EMBL" id="BOOJ01000029">
    <property type="protein sequence ID" value="GIH92761.1"/>
    <property type="molecule type" value="Genomic_DNA"/>
</dbReference>